<evidence type="ECO:0000313" key="2">
    <source>
        <dbReference type="EMBL" id="MPM13852.1"/>
    </source>
</evidence>
<name>A0A644XCD9_9ZZZZ</name>
<gene>
    <name evidence="2" type="ORF">SDC9_60212</name>
</gene>
<accession>A0A644XCD9</accession>
<protein>
    <submittedName>
        <fullName evidence="2">Uncharacterized protein</fullName>
    </submittedName>
</protein>
<sequence length="402" mass="42958">MPVEGEFGHHCRADPEDALVHVEFRVMVGVVPLVSEGCRQEEKGARHLLLEKGHVLSAHGGFHDFVDKIRAEDVLHGGLHFFRHFAIVEKGRRAVGEGDGRLAPESLRHVGADRFQPCLQVFPGLRRKGADGSPDGAARGDDVGHGAALDGAHGNDGGIQRARFPADHELEQVDRLAGHGYRVDCQVGCGPVPTLSFEGDGEPVGGRHEGAEAVAGLTGLEALPEASDVEADDAVHGGVFEQPVLDHGGGSLSVLLRGLKDELHRSLEVVPALREDFRRTEEHGGVGVMAAGVHVAVGGGEGKSRVLGHVEGVVVRPDAEDLSGFFPLDEGHDSPHAVPVADLVRAHFFEFLDDELFRGGGVEADFRIGVECSPPPDDLVVHFLCFFLYVEHGYHLLLSLAD</sequence>
<feature type="region of interest" description="Disordered" evidence="1">
    <location>
        <begin position="129"/>
        <end position="160"/>
    </location>
</feature>
<dbReference type="EMBL" id="VSSQ01002184">
    <property type="protein sequence ID" value="MPM13852.1"/>
    <property type="molecule type" value="Genomic_DNA"/>
</dbReference>
<reference evidence="2" key="1">
    <citation type="submission" date="2019-08" db="EMBL/GenBank/DDBJ databases">
        <authorList>
            <person name="Kucharzyk K."/>
            <person name="Murdoch R.W."/>
            <person name="Higgins S."/>
            <person name="Loffler F."/>
        </authorList>
    </citation>
    <scope>NUCLEOTIDE SEQUENCE</scope>
</reference>
<evidence type="ECO:0000256" key="1">
    <source>
        <dbReference type="SAM" id="MobiDB-lite"/>
    </source>
</evidence>
<dbReference type="AlphaFoldDB" id="A0A644XCD9"/>
<comment type="caution">
    <text evidence="2">The sequence shown here is derived from an EMBL/GenBank/DDBJ whole genome shotgun (WGS) entry which is preliminary data.</text>
</comment>
<organism evidence="2">
    <name type="scientific">bioreactor metagenome</name>
    <dbReference type="NCBI Taxonomy" id="1076179"/>
    <lineage>
        <taxon>unclassified sequences</taxon>
        <taxon>metagenomes</taxon>
        <taxon>ecological metagenomes</taxon>
    </lineage>
</organism>
<proteinExistence type="predicted"/>